<dbReference type="Proteomes" id="UP000006039">
    <property type="component" value="Unassembled WGS sequence"/>
</dbReference>
<protein>
    <recommendedName>
        <fullName evidence="5">Pantothenate transporter liz1</fullName>
    </recommendedName>
</protein>
<dbReference type="eggNOG" id="ENOG502T75R">
    <property type="taxonomic scope" value="Eukaryota"/>
</dbReference>
<dbReference type="VEuPathDB" id="FungiDB:GGTG_08000"/>
<dbReference type="GeneID" id="20348458"/>
<reference evidence="3" key="4">
    <citation type="journal article" date="2015" name="G3 (Bethesda)">
        <title>Genome sequences of three phytopathogenic species of the Magnaporthaceae family of fungi.</title>
        <authorList>
            <person name="Okagaki L.H."/>
            <person name="Nunes C.C."/>
            <person name="Sailsbery J."/>
            <person name="Clay B."/>
            <person name="Brown D."/>
            <person name="John T."/>
            <person name="Oh Y."/>
            <person name="Young N."/>
            <person name="Fitzgerald M."/>
            <person name="Haas B.J."/>
            <person name="Zeng Q."/>
            <person name="Young S."/>
            <person name="Adiconis X."/>
            <person name="Fan L."/>
            <person name="Levin J.Z."/>
            <person name="Mitchell T.K."/>
            <person name="Okubara P.A."/>
            <person name="Farman M.L."/>
            <person name="Kohn L.M."/>
            <person name="Birren B."/>
            <person name="Ma L.-J."/>
            <person name="Dean R.A."/>
        </authorList>
    </citation>
    <scope>NUCLEOTIDE SEQUENCE</scope>
    <source>
        <strain evidence="3">R3-111a-1</strain>
    </source>
</reference>
<reference evidence="3" key="5">
    <citation type="submission" date="2018-04" db="UniProtKB">
        <authorList>
            <consortium name="EnsemblFungi"/>
        </authorList>
    </citation>
    <scope>IDENTIFICATION</scope>
    <source>
        <strain evidence="3">R3-111a-1</strain>
    </source>
</reference>
<evidence type="ECO:0000313" key="4">
    <source>
        <dbReference type="Proteomes" id="UP000006039"/>
    </source>
</evidence>
<feature type="transmembrane region" description="Helical" evidence="1">
    <location>
        <begin position="62"/>
        <end position="79"/>
    </location>
</feature>
<accession>J3P3B2</accession>
<proteinExistence type="predicted"/>
<evidence type="ECO:0000313" key="3">
    <source>
        <dbReference type="EnsemblFungi" id="EJT74154"/>
    </source>
</evidence>
<dbReference type="EMBL" id="GL385398">
    <property type="protein sequence ID" value="EJT74154.1"/>
    <property type="molecule type" value="Genomic_DNA"/>
</dbReference>
<keyword evidence="1" id="KW-0472">Membrane</keyword>
<keyword evidence="1" id="KW-1133">Transmembrane helix</keyword>
<dbReference type="RefSeq" id="XP_009224098.1">
    <property type="nucleotide sequence ID" value="XM_009225834.1"/>
</dbReference>
<reference evidence="2" key="2">
    <citation type="submission" date="2010-07" db="EMBL/GenBank/DDBJ databases">
        <authorList>
            <consortium name="The Broad Institute Genome Sequencing Platform"/>
            <consortium name="Broad Institute Genome Sequencing Center for Infectious Disease"/>
            <person name="Ma L.-J."/>
            <person name="Dead R."/>
            <person name="Young S."/>
            <person name="Zeng Q."/>
            <person name="Koehrsen M."/>
            <person name="Alvarado L."/>
            <person name="Berlin A."/>
            <person name="Chapman S.B."/>
            <person name="Chen Z."/>
            <person name="Freedman E."/>
            <person name="Gellesch M."/>
            <person name="Goldberg J."/>
            <person name="Griggs A."/>
            <person name="Gujja S."/>
            <person name="Heilman E.R."/>
            <person name="Heiman D."/>
            <person name="Hepburn T."/>
            <person name="Howarth C."/>
            <person name="Jen D."/>
            <person name="Larson L."/>
            <person name="Mehta T."/>
            <person name="Neiman D."/>
            <person name="Pearson M."/>
            <person name="Roberts A."/>
            <person name="Saif S."/>
            <person name="Shea T."/>
            <person name="Shenoy N."/>
            <person name="Sisk P."/>
            <person name="Stolte C."/>
            <person name="Sykes S."/>
            <person name="Walk T."/>
            <person name="White J."/>
            <person name="Yandava C."/>
            <person name="Haas B."/>
            <person name="Nusbaum C."/>
            <person name="Birren B."/>
        </authorList>
    </citation>
    <scope>NUCLEOTIDE SEQUENCE</scope>
    <source>
        <strain evidence="2">R3-111a-1</strain>
    </source>
</reference>
<reference evidence="2" key="3">
    <citation type="submission" date="2010-09" db="EMBL/GenBank/DDBJ databases">
        <title>Annotation of Gaeumannomyces graminis var. tritici R3-111a-1.</title>
        <authorList>
            <consortium name="The Broad Institute Genome Sequencing Platform"/>
            <person name="Ma L.-J."/>
            <person name="Dead R."/>
            <person name="Young S.K."/>
            <person name="Zeng Q."/>
            <person name="Gargeya S."/>
            <person name="Fitzgerald M."/>
            <person name="Haas B."/>
            <person name="Abouelleil A."/>
            <person name="Alvarado L."/>
            <person name="Arachchi H.M."/>
            <person name="Berlin A."/>
            <person name="Brown A."/>
            <person name="Chapman S.B."/>
            <person name="Chen Z."/>
            <person name="Dunbar C."/>
            <person name="Freedman E."/>
            <person name="Gearin G."/>
            <person name="Gellesch M."/>
            <person name="Goldberg J."/>
            <person name="Griggs A."/>
            <person name="Gujja S."/>
            <person name="Heiman D."/>
            <person name="Howarth C."/>
            <person name="Larson L."/>
            <person name="Lui A."/>
            <person name="MacDonald P.J.P."/>
            <person name="Mehta T."/>
            <person name="Montmayeur A."/>
            <person name="Murphy C."/>
            <person name="Neiman D."/>
            <person name="Pearson M."/>
            <person name="Priest M."/>
            <person name="Roberts A."/>
            <person name="Saif S."/>
            <person name="Shea T."/>
            <person name="Shenoy N."/>
            <person name="Sisk P."/>
            <person name="Stolte C."/>
            <person name="Sykes S."/>
            <person name="Yandava C."/>
            <person name="Wortman J."/>
            <person name="Nusbaum C."/>
            <person name="Birren B."/>
        </authorList>
    </citation>
    <scope>NUCLEOTIDE SEQUENCE</scope>
    <source>
        <strain evidence="2">R3-111a-1</strain>
    </source>
</reference>
<gene>
    <name evidence="3" type="primary">20348458</name>
    <name evidence="2" type="ORF">GGTG_08000</name>
</gene>
<evidence type="ECO:0008006" key="5">
    <source>
        <dbReference type="Google" id="ProtNLM"/>
    </source>
</evidence>
<evidence type="ECO:0000313" key="2">
    <source>
        <dbReference type="EMBL" id="EJT74154.1"/>
    </source>
</evidence>
<evidence type="ECO:0000256" key="1">
    <source>
        <dbReference type="SAM" id="Phobius"/>
    </source>
</evidence>
<sequence length="88" mass="10067">MSPIVARVALRNAAQRRQFSLMTAMRTTMRSFEPHPFQRLPIAEKAQPADWAKTFARRGKTLGIYFPGMALILGWPWMVQKALDGHIQ</sequence>
<keyword evidence="1" id="KW-0812">Transmembrane</keyword>
<reference evidence="4" key="1">
    <citation type="submission" date="2010-07" db="EMBL/GenBank/DDBJ databases">
        <title>The genome sequence of Gaeumannomyces graminis var. tritici strain R3-111a-1.</title>
        <authorList>
            <consortium name="The Broad Institute Genome Sequencing Platform"/>
            <person name="Ma L.-J."/>
            <person name="Dead R."/>
            <person name="Young S."/>
            <person name="Zeng Q."/>
            <person name="Koehrsen M."/>
            <person name="Alvarado L."/>
            <person name="Berlin A."/>
            <person name="Chapman S.B."/>
            <person name="Chen Z."/>
            <person name="Freedman E."/>
            <person name="Gellesch M."/>
            <person name="Goldberg J."/>
            <person name="Griggs A."/>
            <person name="Gujja S."/>
            <person name="Heilman E.R."/>
            <person name="Heiman D."/>
            <person name="Hepburn T."/>
            <person name="Howarth C."/>
            <person name="Jen D."/>
            <person name="Larson L."/>
            <person name="Mehta T."/>
            <person name="Neiman D."/>
            <person name="Pearson M."/>
            <person name="Roberts A."/>
            <person name="Saif S."/>
            <person name="Shea T."/>
            <person name="Shenoy N."/>
            <person name="Sisk P."/>
            <person name="Stolte C."/>
            <person name="Sykes S."/>
            <person name="Walk T."/>
            <person name="White J."/>
            <person name="Yandava C."/>
            <person name="Haas B."/>
            <person name="Nusbaum C."/>
            <person name="Birren B."/>
        </authorList>
    </citation>
    <scope>NUCLEOTIDE SEQUENCE [LARGE SCALE GENOMIC DNA]</scope>
    <source>
        <strain evidence="4">R3-111a-1</strain>
    </source>
</reference>
<dbReference type="OrthoDB" id="4829316at2759"/>
<dbReference type="EnsemblFungi" id="EJT74154">
    <property type="protein sequence ID" value="EJT74154"/>
    <property type="gene ID" value="GGTG_08000"/>
</dbReference>
<dbReference type="AlphaFoldDB" id="J3P3B2"/>
<keyword evidence="4" id="KW-1185">Reference proteome</keyword>
<name>J3P3B2_GAET3</name>
<organism evidence="2">
    <name type="scientific">Gaeumannomyces tritici (strain R3-111a-1)</name>
    <name type="common">Wheat and barley take-all root rot fungus</name>
    <name type="synonym">Gaeumannomyces graminis var. tritici</name>
    <dbReference type="NCBI Taxonomy" id="644352"/>
    <lineage>
        <taxon>Eukaryota</taxon>
        <taxon>Fungi</taxon>
        <taxon>Dikarya</taxon>
        <taxon>Ascomycota</taxon>
        <taxon>Pezizomycotina</taxon>
        <taxon>Sordariomycetes</taxon>
        <taxon>Sordariomycetidae</taxon>
        <taxon>Magnaporthales</taxon>
        <taxon>Magnaporthaceae</taxon>
        <taxon>Gaeumannomyces</taxon>
    </lineage>
</organism>
<dbReference type="HOGENOM" id="CLU_164903_0_0_1"/>